<dbReference type="EMBL" id="JACLAX010000036">
    <property type="protein sequence ID" value="MBC2670918.1"/>
    <property type="molecule type" value="Genomic_DNA"/>
</dbReference>
<sequence>MTDPVESLMVEVRANTQGFARDVAQLRATFDTTLGSGLAAAGGLLERSLGQALRRGSLGFADLQRVALAVLDTIAQRAATSLFAPGATATSGGAAGLTGLAGLGIDLLGGLLGRPGRATGGPVVPGQGYLVGERGPELFVPGSVGRVVPGPIGREAGREVRVAITIQAPPGSDAPQALQRSGRQVAAAVRRALRDS</sequence>
<evidence type="ECO:0000313" key="1">
    <source>
        <dbReference type="EMBL" id="MBC2670918.1"/>
    </source>
</evidence>
<reference evidence="1 2" key="1">
    <citation type="submission" date="2020-08" db="EMBL/GenBank/DDBJ databases">
        <title>The genome sequence of type strain Novosphingobium piscinae KCTC 42194.</title>
        <authorList>
            <person name="Liu Y."/>
        </authorList>
    </citation>
    <scope>NUCLEOTIDE SEQUENCE [LARGE SCALE GENOMIC DNA]</scope>
    <source>
        <strain evidence="1 2">KCTC 42194</strain>
    </source>
</reference>
<keyword evidence="2" id="KW-1185">Reference proteome</keyword>
<evidence type="ECO:0000313" key="2">
    <source>
        <dbReference type="Proteomes" id="UP000551327"/>
    </source>
</evidence>
<dbReference type="Proteomes" id="UP000551327">
    <property type="component" value="Unassembled WGS sequence"/>
</dbReference>
<protein>
    <submittedName>
        <fullName evidence="1">Tail tape measure protein</fullName>
    </submittedName>
</protein>
<dbReference type="AlphaFoldDB" id="A0A7X1KRT5"/>
<name>A0A7X1KRT5_9SPHN</name>
<proteinExistence type="predicted"/>
<gene>
    <name evidence="1" type="ORF">H7F53_17320</name>
</gene>
<organism evidence="1 2">
    <name type="scientific">Novosphingobium piscinae</name>
    <dbReference type="NCBI Taxonomy" id="1507448"/>
    <lineage>
        <taxon>Bacteria</taxon>
        <taxon>Pseudomonadati</taxon>
        <taxon>Pseudomonadota</taxon>
        <taxon>Alphaproteobacteria</taxon>
        <taxon>Sphingomonadales</taxon>
        <taxon>Sphingomonadaceae</taxon>
        <taxon>Novosphingobium</taxon>
    </lineage>
</organism>
<dbReference type="RefSeq" id="WP_185680773.1">
    <property type="nucleotide sequence ID" value="NZ_JACLAX010000036.1"/>
</dbReference>
<accession>A0A7X1KRT5</accession>
<comment type="caution">
    <text evidence="1">The sequence shown here is derived from an EMBL/GenBank/DDBJ whole genome shotgun (WGS) entry which is preliminary data.</text>
</comment>